<feature type="domain" description="C2H2-type" evidence="2">
    <location>
        <begin position="39"/>
        <end position="67"/>
    </location>
</feature>
<name>A0A8D8TJK9_9HEMI</name>
<dbReference type="EMBL" id="HBUF01280564">
    <property type="protein sequence ID" value="CAG6687232.1"/>
    <property type="molecule type" value="Transcribed_RNA"/>
</dbReference>
<dbReference type="PROSITE" id="PS50157">
    <property type="entry name" value="ZINC_FINGER_C2H2_2"/>
    <property type="match status" value="2"/>
</dbReference>
<sequence length="141" mass="16031">MSPNNLFQCRNCQVSFNKRSNCTRHEKICTTEQSVCEQFTCDKCSRSFSRKDNLGKHIQKCLVSSRNCVPLKKTPCLVSNCALEVLHKTALIQHFEVAHPTQVALKPKVSKTFSSDEDFKSWTPQHLSMVGQQPTSKTKLK</sequence>
<proteinExistence type="predicted"/>
<dbReference type="InterPro" id="IPR036236">
    <property type="entry name" value="Znf_C2H2_sf"/>
</dbReference>
<dbReference type="AlphaFoldDB" id="A0A8D8TJK9"/>
<dbReference type="InterPro" id="IPR013087">
    <property type="entry name" value="Znf_C2H2_type"/>
</dbReference>
<organism evidence="3">
    <name type="scientific">Cacopsylla melanoneura</name>
    <dbReference type="NCBI Taxonomy" id="428564"/>
    <lineage>
        <taxon>Eukaryota</taxon>
        <taxon>Metazoa</taxon>
        <taxon>Ecdysozoa</taxon>
        <taxon>Arthropoda</taxon>
        <taxon>Hexapoda</taxon>
        <taxon>Insecta</taxon>
        <taxon>Pterygota</taxon>
        <taxon>Neoptera</taxon>
        <taxon>Paraneoptera</taxon>
        <taxon>Hemiptera</taxon>
        <taxon>Sternorrhyncha</taxon>
        <taxon>Psylloidea</taxon>
        <taxon>Psyllidae</taxon>
        <taxon>Psyllinae</taxon>
        <taxon>Cacopsylla</taxon>
    </lineage>
</organism>
<protein>
    <recommendedName>
        <fullName evidence="2">C2H2-type domain-containing protein</fullName>
    </recommendedName>
</protein>
<keyword evidence="1" id="KW-0862">Zinc</keyword>
<reference evidence="3" key="1">
    <citation type="submission" date="2021-05" db="EMBL/GenBank/DDBJ databases">
        <authorList>
            <person name="Alioto T."/>
            <person name="Alioto T."/>
            <person name="Gomez Garrido J."/>
        </authorList>
    </citation>
    <scope>NUCLEOTIDE SEQUENCE</scope>
</reference>
<dbReference type="Gene3D" id="3.30.160.60">
    <property type="entry name" value="Classic Zinc Finger"/>
    <property type="match status" value="1"/>
</dbReference>
<evidence type="ECO:0000256" key="1">
    <source>
        <dbReference type="PROSITE-ProRule" id="PRU00042"/>
    </source>
</evidence>
<dbReference type="GO" id="GO:0008270">
    <property type="term" value="F:zinc ion binding"/>
    <property type="evidence" value="ECO:0007669"/>
    <property type="project" value="UniProtKB-KW"/>
</dbReference>
<evidence type="ECO:0000259" key="2">
    <source>
        <dbReference type="PROSITE" id="PS50157"/>
    </source>
</evidence>
<dbReference type="SUPFAM" id="SSF57667">
    <property type="entry name" value="beta-beta-alpha zinc fingers"/>
    <property type="match status" value="1"/>
</dbReference>
<evidence type="ECO:0000313" key="3">
    <source>
        <dbReference type="EMBL" id="CAG6687232.1"/>
    </source>
</evidence>
<keyword evidence="1" id="KW-0863">Zinc-finger</keyword>
<feature type="domain" description="C2H2-type" evidence="2">
    <location>
        <begin position="7"/>
        <end position="34"/>
    </location>
</feature>
<accession>A0A8D8TJK9</accession>
<keyword evidence="1" id="KW-0479">Metal-binding</keyword>